<protein>
    <recommendedName>
        <fullName evidence="2">DUF4604 domain-containing protein</fullName>
    </recommendedName>
</protein>
<dbReference type="PANTHER" id="PTHR31195:SF2">
    <property type="entry name" value="GEO02494P1"/>
    <property type="match status" value="1"/>
</dbReference>
<name>A0A1D2MML9_ORCCI</name>
<comment type="caution">
    <text evidence="3">The sequence shown here is derived from an EMBL/GenBank/DDBJ whole genome shotgun (WGS) entry which is preliminary data.</text>
</comment>
<feature type="region of interest" description="Disordered" evidence="1">
    <location>
        <begin position="15"/>
        <end position="117"/>
    </location>
</feature>
<reference evidence="3 4" key="1">
    <citation type="journal article" date="2016" name="Genome Biol. Evol.">
        <title>Gene Family Evolution Reflects Adaptation to Soil Environmental Stressors in the Genome of the Collembolan Orchesella cincta.</title>
        <authorList>
            <person name="Faddeeva-Vakhrusheva A."/>
            <person name="Derks M.F."/>
            <person name="Anvar S.Y."/>
            <person name="Agamennone V."/>
            <person name="Suring W."/>
            <person name="Smit S."/>
            <person name="van Straalen N.M."/>
            <person name="Roelofs D."/>
        </authorList>
    </citation>
    <scope>NUCLEOTIDE SEQUENCE [LARGE SCALE GENOMIC DNA]</scope>
    <source>
        <tissue evidence="3">Mixed pool</tissue>
    </source>
</reference>
<dbReference type="InterPro" id="IPR027911">
    <property type="entry name" value="DUF4604"/>
</dbReference>
<evidence type="ECO:0000313" key="3">
    <source>
        <dbReference type="EMBL" id="ODM94213.1"/>
    </source>
</evidence>
<feature type="compositionally biased region" description="Basic and acidic residues" evidence="1">
    <location>
        <begin position="72"/>
        <end position="95"/>
    </location>
</feature>
<keyword evidence="4" id="KW-1185">Reference proteome</keyword>
<proteinExistence type="predicted"/>
<dbReference type="Pfam" id="PF15377">
    <property type="entry name" value="DUF4604"/>
    <property type="match status" value="1"/>
</dbReference>
<dbReference type="InterPro" id="IPR040219">
    <property type="entry name" value="KIAA1143-like"/>
</dbReference>
<evidence type="ECO:0000313" key="4">
    <source>
        <dbReference type="Proteomes" id="UP000094527"/>
    </source>
</evidence>
<feature type="compositionally biased region" description="Acidic residues" evidence="1">
    <location>
        <begin position="106"/>
        <end position="117"/>
    </location>
</feature>
<accession>A0A1D2MML9</accession>
<dbReference type="PANTHER" id="PTHR31195">
    <property type="entry name" value="GEO02494P1"/>
    <property type="match status" value="1"/>
</dbReference>
<dbReference type="STRING" id="48709.A0A1D2MML9"/>
<organism evidence="3 4">
    <name type="scientific">Orchesella cincta</name>
    <name type="common">Springtail</name>
    <name type="synonym">Podura cincta</name>
    <dbReference type="NCBI Taxonomy" id="48709"/>
    <lineage>
        <taxon>Eukaryota</taxon>
        <taxon>Metazoa</taxon>
        <taxon>Ecdysozoa</taxon>
        <taxon>Arthropoda</taxon>
        <taxon>Hexapoda</taxon>
        <taxon>Collembola</taxon>
        <taxon>Entomobryomorpha</taxon>
        <taxon>Entomobryoidea</taxon>
        <taxon>Orchesellidae</taxon>
        <taxon>Orchesellinae</taxon>
        <taxon>Orchesella</taxon>
    </lineage>
</organism>
<evidence type="ECO:0000256" key="1">
    <source>
        <dbReference type="SAM" id="MobiDB-lite"/>
    </source>
</evidence>
<evidence type="ECO:0000259" key="2">
    <source>
        <dbReference type="Pfam" id="PF15377"/>
    </source>
</evidence>
<dbReference type="Proteomes" id="UP000094527">
    <property type="component" value="Unassembled WGS sequence"/>
</dbReference>
<dbReference type="AlphaFoldDB" id="A0A1D2MML9"/>
<feature type="domain" description="DUF4604" evidence="2">
    <location>
        <begin position="16"/>
        <end position="110"/>
    </location>
</feature>
<gene>
    <name evidence="3" type="ORF">Ocin01_12466</name>
</gene>
<feature type="non-terminal residue" evidence="3">
    <location>
        <position position="1"/>
    </location>
</feature>
<dbReference type="OrthoDB" id="10043580at2759"/>
<dbReference type="EMBL" id="LJIJ01000841">
    <property type="protein sequence ID" value="ODM94213.1"/>
    <property type="molecule type" value="Genomic_DNA"/>
</dbReference>
<sequence length="117" mass="13564">VNHFTYWREELERALPEDEQDKDDERPTVVVLKSGDLTAEEAEKLGVFVEEKDEDDAEDSSGRVMFKKPAKRPLEPSKEDAEKIRSKLEKRESSMKKVNNKTLLSFDDEEDDDDDSD</sequence>